<dbReference type="Gene3D" id="3.30.565.10">
    <property type="entry name" value="Histidine kinase-like ATPase, C-terminal domain"/>
    <property type="match status" value="1"/>
</dbReference>
<reference evidence="3 4" key="1">
    <citation type="submission" date="2016-10" db="EMBL/GenBank/DDBJ databases">
        <authorList>
            <person name="de Groot N.N."/>
        </authorList>
    </citation>
    <scope>NUCLEOTIDE SEQUENCE [LARGE SCALE GENOMIC DNA]</scope>
    <source>
        <strain evidence="3 4">DSM 22220</strain>
    </source>
</reference>
<dbReference type="InterPro" id="IPR050267">
    <property type="entry name" value="Anti-sigma-factor_SerPK"/>
</dbReference>
<dbReference type="InterPro" id="IPR036890">
    <property type="entry name" value="HATPase_C_sf"/>
</dbReference>
<dbReference type="CDD" id="cd16936">
    <property type="entry name" value="HATPase_RsbW-like"/>
    <property type="match status" value="1"/>
</dbReference>
<proteinExistence type="predicted"/>
<dbReference type="PANTHER" id="PTHR35526:SF3">
    <property type="entry name" value="ANTI-SIGMA-F FACTOR RSBW"/>
    <property type="match status" value="1"/>
</dbReference>
<gene>
    <name evidence="3" type="ORF">SAMN05421538_10825</name>
</gene>
<protein>
    <submittedName>
        <fullName evidence="3">Serine/threonine-protein kinase RsbW</fullName>
    </submittedName>
</protein>
<dbReference type="InterPro" id="IPR003594">
    <property type="entry name" value="HATPase_dom"/>
</dbReference>
<feature type="domain" description="Histidine kinase/HSP90-like ATPase" evidence="2">
    <location>
        <begin position="27"/>
        <end position="151"/>
    </location>
</feature>
<evidence type="ECO:0000313" key="4">
    <source>
        <dbReference type="Proteomes" id="UP000199344"/>
    </source>
</evidence>
<dbReference type="GO" id="GO:0004674">
    <property type="term" value="F:protein serine/threonine kinase activity"/>
    <property type="evidence" value="ECO:0007669"/>
    <property type="project" value="UniProtKB-KW"/>
</dbReference>
<keyword evidence="4" id="KW-1185">Reference proteome</keyword>
<dbReference type="RefSeq" id="WP_090524274.1">
    <property type="nucleotide sequence ID" value="NZ_FNAH01000008.1"/>
</dbReference>
<dbReference type="EMBL" id="FNAH01000008">
    <property type="protein sequence ID" value="SDE56575.1"/>
    <property type="molecule type" value="Genomic_DNA"/>
</dbReference>
<name>A0A1G7DZS4_9RHOB</name>
<sequence>MIAGKGPVALDGPPAAARPMVVFTRSFRATKDTVRESLLALTDRVRGHVGADLMSRTELVLAELLNNVAQHGRPRGMGAQPLVHMSIVAQPDGLACSVSDDGGLLPGVCLSPRAPDPATYPEGGFGWFLIDHLTQSLVYFRENDRNFVAFTVPVEQAEPH</sequence>
<evidence type="ECO:0000259" key="2">
    <source>
        <dbReference type="Pfam" id="PF13581"/>
    </source>
</evidence>
<dbReference type="Pfam" id="PF13581">
    <property type="entry name" value="HATPase_c_2"/>
    <property type="match status" value="1"/>
</dbReference>
<dbReference type="AlphaFoldDB" id="A0A1G7DZS4"/>
<keyword evidence="1" id="KW-0723">Serine/threonine-protein kinase</keyword>
<keyword evidence="3" id="KW-0418">Kinase</keyword>
<evidence type="ECO:0000313" key="3">
    <source>
        <dbReference type="EMBL" id="SDE56575.1"/>
    </source>
</evidence>
<dbReference type="STRING" id="591205.SAMN05421538_10825"/>
<keyword evidence="3" id="KW-0808">Transferase</keyword>
<dbReference type="SUPFAM" id="SSF55874">
    <property type="entry name" value="ATPase domain of HSP90 chaperone/DNA topoisomerase II/histidine kinase"/>
    <property type="match status" value="1"/>
</dbReference>
<dbReference type="PANTHER" id="PTHR35526">
    <property type="entry name" value="ANTI-SIGMA-F FACTOR RSBW-RELATED"/>
    <property type="match status" value="1"/>
</dbReference>
<accession>A0A1G7DZS4</accession>
<dbReference type="Proteomes" id="UP000199344">
    <property type="component" value="Unassembled WGS sequence"/>
</dbReference>
<evidence type="ECO:0000256" key="1">
    <source>
        <dbReference type="ARBA" id="ARBA00022527"/>
    </source>
</evidence>
<dbReference type="OrthoDB" id="9792240at2"/>
<organism evidence="3 4">
    <name type="scientific">Paracoccus isoporae</name>
    <dbReference type="NCBI Taxonomy" id="591205"/>
    <lineage>
        <taxon>Bacteria</taxon>
        <taxon>Pseudomonadati</taxon>
        <taxon>Pseudomonadota</taxon>
        <taxon>Alphaproteobacteria</taxon>
        <taxon>Rhodobacterales</taxon>
        <taxon>Paracoccaceae</taxon>
        <taxon>Paracoccus</taxon>
    </lineage>
</organism>